<protein>
    <submittedName>
        <fullName evidence="2">Uncharacterized protein</fullName>
    </submittedName>
</protein>
<proteinExistence type="predicted"/>
<sequence>MAKAVRDGSCKLIIREFKPNKGCQIEQVKGGEVRYCGRNSAAKAVVTKVEMLKARQQAELLRNGALKLVLREVQPLEEGEVGYGWRYLTSQVEGLQFQCGDPQLSTVVAARHASPPAKMEGCVVPGFQRSEWIVGDEGLEGEEGEAVSGGLGGGGSLGLGSREAHARQEQNKEKAAGPNYGAMPFDLHSDTGKNESGDILYIKPICLT</sequence>
<comment type="caution">
    <text evidence="2">The sequence shown here is derived from an EMBL/GenBank/DDBJ whole genome shotgun (WGS) entry which is preliminary data.</text>
</comment>
<evidence type="ECO:0000313" key="2">
    <source>
        <dbReference type="EMBL" id="RRT51471.1"/>
    </source>
</evidence>
<dbReference type="EMBL" id="AMZH03012206">
    <property type="protein sequence ID" value="RRT51471.1"/>
    <property type="molecule type" value="Genomic_DNA"/>
</dbReference>
<evidence type="ECO:0000256" key="1">
    <source>
        <dbReference type="SAM" id="MobiDB-lite"/>
    </source>
</evidence>
<organism evidence="2 3">
    <name type="scientific">Ensete ventricosum</name>
    <name type="common">Abyssinian banana</name>
    <name type="synonym">Musa ensete</name>
    <dbReference type="NCBI Taxonomy" id="4639"/>
    <lineage>
        <taxon>Eukaryota</taxon>
        <taxon>Viridiplantae</taxon>
        <taxon>Streptophyta</taxon>
        <taxon>Embryophyta</taxon>
        <taxon>Tracheophyta</taxon>
        <taxon>Spermatophyta</taxon>
        <taxon>Magnoliopsida</taxon>
        <taxon>Liliopsida</taxon>
        <taxon>Zingiberales</taxon>
        <taxon>Musaceae</taxon>
        <taxon>Ensete</taxon>
    </lineage>
</organism>
<dbReference type="Proteomes" id="UP000287651">
    <property type="component" value="Unassembled WGS sequence"/>
</dbReference>
<gene>
    <name evidence="2" type="ORF">B296_00051096</name>
</gene>
<feature type="compositionally biased region" description="Gly residues" evidence="1">
    <location>
        <begin position="147"/>
        <end position="158"/>
    </location>
</feature>
<dbReference type="AlphaFoldDB" id="A0A426YIA0"/>
<feature type="compositionally biased region" description="Basic and acidic residues" evidence="1">
    <location>
        <begin position="162"/>
        <end position="175"/>
    </location>
</feature>
<evidence type="ECO:0000313" key="3">
    <source>
        <dbReference type="Proteomes" id="UP000287651"/>
    </source>
</evidence>
<accession>A0A426YIA0</accession>
<feature type="region of interest" description="Disordered" evidence="1">
    <location>
        <begin position="142"/>
        <end position="180"/>
    </location>
</feature>
<name>A0A426YIA0_ENSVE</name>
<reference evidence="2 3" key="1">
    <citation type="journal article" date="2014" name="Agronomy (Basel)">
        <title>A Draft Genome Sequence for Ensete ventricosum, the Drought-Tolerant Tree Against Hunger.</title>
        <authorList>
            <person name="Harrison J."/>
            <person name="Moore K.A."/>
            <person name="Paszkiewicz K."/>
            <person name="Jones T."/>
            <person name="Grant M."/>
            <person name="Ambacheew D."/>
            <person name="Muzemil S."/>
            <person name="Studholme D.J."/>
        </authorList>
    </citation>
    <scope>NUCLEOTIDE SEQUENCE [LARGE SCALE GENOMIC DNA]</scope>
</reference>